<dbReference type="Gene3D" id="3.10.180.10">
    <property type="entry name" value="2,3-Dihydroxybiphenyl 1,2-Dioxygenase, domain 1"/>
    <property type="match status" value="1"/>
</dbReference>
<sequence length="117" mass="13426">MNYDNFFLPAEDFEKSKHFFADVLGLEVKFDFSQMGMIAFKVGNEEAAIILKDKKKFPNVKPTIWVEVDNVTEVYEDLKTKGVEFLTPPFPIKTGWAVEFLDPSGNVMGFTDYRSNN</sequence>
<dbReference type="eggNOG" id="COG3324">
    <property type="taxonomic scope" value="Bacteria"/>
</dbReference>
<accession>A0A0B7H6K5</accession>
<dbReference type="AlphaFoldDB" id="A0A0B7H6K5"/>
<dbReference type="Pfam" id="PF00903">
    <property type="entry name" value="Glyoxalase"/>
    <property type="match status" value="1"/>
</dbReference>
<proteinExistence type="predicted"/>
<dbReference type="PROSITE" id="PS51819">
    <property type="entry name" value="VOC"/>
    <property type="match status" value="1"/>
</dbReference>
<dbReference type="InterPro" id="IPR029068">
    <property type="entry name" value="Glyas_Bleomycin-R_OHBP_Dase"/>
</dbReference>
<dbReference type="InterPro" id="IPR037523">
    <property type="entry name" value="VOC_core"/>
</dbReference>
<organism evidence="2 3">
    <name type="scientific">Capnocytophaga cynodegmi</name>
    <dbReference type="NCBI Taxonomy" id="28189"/>
    <lineage>
        <taxon>Bacteria</taxon>
        <taxon>Pseudomonadati</taxon>
        <taxon>Bacteroidota</taxon>
        <taxon>Flavobacteriia</taxon>
        <taxon>Flavobacteriales</taxon>
        <taxon>Flavobacteriaceae</taxon>
        <taxon>Capnocytophaga</taxon>
    </lineage>
</organism>
<protein>
    <recommendedName>
        <fullName evidence="1">VOC domain-containing protein</fullName>
    </recommendedName>
</protein>
<evidence type="ECO:0000313" key="3">
    <source>
        <dbReference type="Proteomes" id="UP000038055"/>
    </source>
</evidence>
<gene>
    <name evidence="2" type="ORF">CCYN2B_250067</name>
</gene>
<dbReference type="Proteomes" id="UP000038055">
    <property type="component" value="Unassembled WGS sequence"/>
</dbReference>
<dbReference type="RefSeq" id="WP_041991843.1">
    <property type="nucleotide sequence ID" value="NZ_CDOD01000018.1"/>
</dbReference>
<reference evidence="3" key="1">
    <citation type="submission" date="2015-01" db="EMBL/GenBank/DDBJ databases">
        <authorList>
            <person name="MANFREDI Pablo"/>
        </authorList>
    </citation>
    <scope>NUCLEOTIDE SEQUENCE [LARGE SCALE GENOMIC DNA]</scope>
    <source>
        <strain evidence="3">Ccyn2B</strain>
    </source>
</reference>
<name>A0A0B7H6K5_9FLAO</name>
<dbReference type="SUPFAM" id="SSF54593">
    <property type="entry name" value="Glyoxalase/Bleomycin resistance protein/Dihydroxybiphenyl dioxygenase"/>
    <property type="match status" value="1"/>
</dbReference>
<feature type="domain" description="VOC" evidence="1">
    <location>
        <begin position="2"/>
        <end position="113"/>
    </location>
</feature>
<evidence type="ECO:0000313" key="2">
    <source>
        <dbReference type="EMBL" id="CEN35221.1"/>
    </source>
</evidence>
<evidence type="ECO:0000259" key="1">
    <source>
        <dbReference type="PROSITE" id="PS51819"/>
    </source>
</evidence>
<dbReference type="InterPro" id="IPR004360">
    <property type="entry name" value="Glyas_Fos-R_dOase_dom"/>
</dbReference>
<keyword evidence="3" id="KW-1185">Reference proteome</keyword>
<dbReference type="EMBL" id="CDOD01000018">
    <property type="protein sequence ID" value="CEN35221.1"/>
    <property type="molecule type" value="Genomic_DNA"/>
</dbReference>
<dbReference type="STRING" id="28189.CCYN74_130069"/>